<dbReference type="Proteomes" id="UP000245890">
    <property type="component" value="Unassembled WGS sequence"/>
</dbReference>
<feature type="signal peptide" evidence="1">
    <location>
        <begin position="1"/>
        <end position="21"/>
    </location>
</feature>
<dbReference type="OrthoDB" id="7448000at2"/>
<gene>
    <name evidence="2" type="ORF">DD559_18910</name>
</gene>
<protein>
    <submittedName>
        <fullName evidence="2">Uncharacterized protein</fullName>
    </submittedName>
</protein>
<evidence type="ECO:0000313" key="2">
    <source>
        <dbReference type="EMBL" id="PVX31153.1"/>
    </source>
</evidence>
<proteinExistence type="predicted"/>
<feature type="chain" id="PRO_5015731313" evidence="1">
    <location>
        <begin position="22"/>
        <end position="165"/>
    </location>
</feature>
<keyword evidence="1" id="KW-0732">Signal</keyword>
<dbReference type="AlphaFoldDB" id="A0A2U0SIL3"/>
<dbReference type="PROSITE" id="PS51257">
    <property type="entry name" value="PROKAR_LIPOPROTEIN"/>
    <property type="match status" value="1"/>
</dbReference>
<name>A0A2U0SIL3_9SPHN</name>
<evidence type="ECO:0000313" key="3">
    <source>
        <dbReference type="Proteomes" id="UP000245890"/>
    </source>
</evidence>
<accession>A0A2U0SIL3</accession>
<dbReference type="RefSeq" id="WP_116470541.1">
    <property type="nucleotide sequence ID" value="NZ_QENQ01000001.1"/>
</dbReference>
<keyword evidence="3" id="KW-1185">Reference proteome</keyword>
<evidence type="ECO:0000256" key="1">
    <source>
        <dbReference type="SAM" id="SignalP"/>
    </source>
</evidence>
<dbReference type="EMBL" id="QENQ01000001">
    <property type="protein sequence ID" value="PVX31153.1"/>
    <property type="molecule type" value="Genomic_DNA"/>
</dbReference>
<organism evidence="2 3">
    <name type="scientific">Sphingomonas pokkalii</name>
    <dbReference type="NCBI Taxonomy" id="2175090"/>
    <lineage>
        <taxon>Bacteria</taxon>
        <taxon>Pseudomonadati</taxon>
        <taxon>Pseudomonadota</taxon>
        <taxon>Alphaproteobacteria</taxon>
        <taxon>Sphingomonadales</taxon>
        <taxon>Sphingomonadaceae</taxon>
        <taxon>Sphingomonas</taxon>
    </lineage>
</organism>
<reference evidence="2 3" key="1">
    <citation type="submission" date="2018-05" db="EMBL/GenBank/DDBJ databases">
        <title>Description of Sphingomonas pokkalii sp nov, isolated from the rhizosphere of saline tolerant pokkali rice and its draft genome analysis.</title>
        <authorList>
            <person name="Menon R."/>
            <person name="Kumari S."/>
            <person name="Rameshkumar N."/>
        </authorList>
    </citation>
    <scope>NUCLEOTIDE SEQUENCE [LARGE SCALE GENOMIC DNA]</scope>
    <source>
        <strain evidence="2 3">L3B27</strain>
    </source>
</reference>
<comment type="caution">
    <text evidence="2">The sequence shown here is derived from an EMBL/GenBank/DDBJ whole genome shotgun (WGS) entry which is preliminary data.</text>
</comment>
<sequence>MRLGGLALLLGLAACGGPASAPPSNASLDLETAAIQRGLVRDPKDMSIVGSYARGPDRLCIVPDGAGRRIGIVIEYGAGNGCRAIGAARRTGDGLDLVLGGDGACRFTARYDGDHLALPGALPKACALLCTGRAALAGAQFVRLGESVAEAQAMRDADGRPLCGE</sequence>